<organism evidence="1 2">
    <name type="scientific">Panagrolaimus sp. ES5</name>
    <dbReference type="NCBI Taxonomy" id="591445"/>
    <lineage>
        <taxon>Eukaryota</taxon>
        <taxon>Metazoa</taxon>
        <taxon>Ecdysozoa</taxon>
        <taxon>Nematoda</taxon>
        <taxon>Chromadorea</taxon>
        <taxon>Rhabditida</taxon>
        <taxon>Tylenchina</taxon>
        <taxon>Panagrolaimomorpha</taxon>
        <taxon>Panagrolaimoidea</taxon>
        <taxon>Panagrolaimidae</taxon>
        <taxon>Panagrolaimus</taxon>
    </lineage>
</organism>
<dbReference type="WBParaSite" id="ES5_v2.g29767.t1">
    <property type="protein sequence ID" value="ES5_v2.g29767.t1"/>
    <property type="gene ID" value="ES5_v2.g29767"/>
</dbReference>
<dbReference type="Proteomes" id="UP000887579">
    <property type="component" value="Unplaced"/>
</dbReference>
<proteinExistence type="predicted"/>
<reference evidence="2" key="1">
    <citation type="submission" date="2022-11" db="UniProtKB">
        <authorList>
            <consortium name="WormBaseParasite"/>
        </authorList>
    </citation>
    <scope>IDENTIFICATION</scope>
</reference>
<evidence type="ECO:0000313" key="1">
    <source>
        <dbReference type="Proteomes" id="UP000887579"/>
    </source>
</evidence>
<name>A0AC34GJC8_9BILA</name>
<protein>
    <submittedName>
        <fullName evidence="2">Uncharacterized protein</fullName>
    </submittedName>
</protein>
<sequence>MPEKLYYAPPIQIALFDQRTFGMQPQVGVCTISNFIKYLKIPQPPPPINPSDWIEYDGIAETEREEERLELAKFEREKLGNSDEFFAFPDDPNSPRIDWWCRYYFSIDEKEKAPGYAELGFNKMKVFKKPLEDVGDYNGFGDFLDTFYLQRNSRKKKRNNKNNNANRARDICGEMKGKLFIMRHTEQNKKLLLD</sequence>
<evidence type="ECO:0000313" key="2">
    <source>
        <dbReference type="WBParaSite" id="ES5_v2.g29767.t1"/>
    </source>
</evidence>
<accession>A0AC34GJC8</accession>